<keyword evidence="3" id="KW-0106">Calcium</keyword>
<dbReference type="Pfam" id="PF13585">
    <property type="entry name" value="CHU_C"/>
    <property type="match status" value="1"/>
</dbReference>
<accession>A0A3N4PU68</accession>
<feature type="domain" description="Calx-beta" evidence="6">
    <location>
        <begin position="2727"/>
        <end position="2827"/>
    </location>
</feature>
<sequence length="3206" mass="334519">MLVLSYPMKISLRFAVAALLFCCTTTVQAQVPPVVINPTGGTASDNGLKITITENSVLTEYKGQKQYSDNVSLPQLDQGMRTYYMMERRFSPTLAEQSDTLHKTACEISDVQGQGTASDPWKVVKLLSLKNRTNAIFNVSVVYTYEANKPWYRIDYFISTNEIPAQGGDYGEYLVHIYHSERTFIHETDCGLGFRDQTLFAENDHYQQIHVPAEPSINLYGRVGVRKSAGSCGPTAGSHFMKAAGGITSYNAGYTAPRDDRGATGVGYKLTGMMTENPPEITGVGMAIHKALHFYHGFQPGWIYDERKSFIVGYDETDDGPALEDATLPRGHDQVFTRAKIGLSSATPQGLEGNADHVIDGVTLHLQNAAFNLPQVVHFKITSTTTGTGDAGPGDYTVLYSKMIIPAGDYTNAHLPLTNLIIKGNTTENIDKTLKIEILPNCSPHLNFTGGGILSAVYTIVDDDENKVFVEPQFTSLAEGQQMTVTVRLTGDLLSTPLPVTVTANILTAEGTDFEPVFPLSLTIPANERTATFTFKATGDMIIEDDETLELTASAVFGPDTRTHTAGITIADVTAPANRIITFSSAPQPAFEGDNLVVTASLPAGVTTEKPIVLNIAYNESDGINTASLLDIEYNNQNAVFPSSWSIPANSNSGTLTLEMLHDNFIEPDEIIYFDVTDADNAFTVVGPVQLTLKDKVPVGQQATITINEGNQMHEIDPMEYTATIQLPKKVSQALTLNILIDPSSTASADDIEVVTSLAVTIPANQSTGTFTFKSLMDNKLEGSEHLVFTFSHGMPVVQVGGPVVIQDVENTPGNRQVYLEDMSPVNVTEGNEVNVKLTLNPATPGLTAAFPITVNIALDAASEVVTGDYTLTPAATVTFAPGETEKIIKVSATGDALIEPTELLRLSLTADVTTDVTDAGIPATESTILTKDISIEDGGSNAIIFTPDATVLDEGVLFTRVVASLSAGTALSDIEITLDGLTGSTVNAADIELPATVTIPLGASSVEFNVRAKVDDVLEEDETFQLSGSKTGFTITGTSFTVKDKTGAVAANKQFIIEADNEPLAEGGATLVWVKLPGNITVGKATEVNLASGAGTELAGGEFSFSDTKVTIPAGAGKASLTLNTTADNILELTEKLEITAAGTDLLAGVNASKMLDITDVTSTIAANKIITVTPAGATTVNEGSSITYTFKLPGLISTQQALTIITNVITTPDQAGPADFNTGYPVTVTIPASGSTGTLTLSAVSDGLIEVNEKLKLQLALAGFTFSASDEINLDVVDTDLSTSTIKLSVAPATVNEGDDVTVTATLQGFTSNQPIVVTLHRDNSSTTDAVTDHSALGTITISPNQSSGTATITALADLVLENDEQLVLGGVSASFVIDGTSFIVKDKTGTNANKTISLLPPALSLTEGDDMTIKVKLPDNITAADDIDVTLSAAPAAGAQPEGTEYTLLPATVKILKGWNYAEVVLTANTDNLIEPDEELVIMAQATVYGYGPQSTTQSIIIKDKPGNNVITITSDPGVTENGSAKIRFSLPTGVQSTGDITVQLTPGGSAVAADFEDPLPATITIPGAAGVYELQLRAKKDLIIEPLENISFTATATGYTISGTAAMDVTDADINDAAIKLVPSVTDIGEGNTLTLEAVLQNGMTTLVPIDVALSPDGGTAEASDYSALTSIRIDPGDPLSGKTNIAIPDDVYLEWAETLTIKGLAAGIPVTGTTINILDKNTTVLANKKFTLTPDAASVEEGHTVVVWLRLPNGQRTEEAITINLQSVAAGTTLDAAEYSVPASVVMAAGTDAVSFTLEAKEDNLLEPVETLRLSATASVYGTGITEETTVNVTDKSGNNIIAISGGGDVAENQQQSIRFSLPAGITSVSDIVIGLTPGGTAGAGDFTAIPSTVTIKAGDAFADLVLDAVHDGVVENTETLLLTPGLAGFTFTGTASVNVLDADAAAVVLTIAPSVTEGQPITVTATLQGGVTSTSAIDIVLTKSGSQAADDDHTPLGTLRIDAGQSAGTFIITANTDLLLERDETLVLGGSAGSIAVTGTTTVIRDATDRSITLTPVTATVTENNKVTLKISLPAGVTATENITVQLTKDNGSTVTDGEFVLPPAADILSGNGEVTFEIDALTDGILEADETLNILAAANVLGDAKTVTAAVTIKDGTNTAANTLITISGDTQVTEGVTANITFSLPAGISTDQPVVISLVPGSATPAVAAGDITGGIPLSVTIPAQGNTVTLNVAAVADAVIEPVEKLFLIPSAAGFTFSNNVMLDVLDLHHSGAITISSDKPLIREAGQTATVTVSLPGSLVAGADIRVDLQKGVTSGVLDADHSTLPPFVTIATGQHEVTFTVSAAADQVLEDTEALVLEGSAAGYSVTGTTIQVEDATSLDPLNKVLQLTPVNAQLTEGSTGDFVVRLPAGITSSKDITVQLAKTGGASTAADTDHTQLPVSITIPATRNSSDDFDISAVTDQIIEQQEKLRVDGTAPAGFTFEGTDIFINDATGQTATNREIRITPDSTVLHEGNTSKVTFALPAGITSSTDIAITVTPDAMGTAGAADYSLPVNPVILPKDQNKVTVILTAIQDNQTEPTEQLKLTGAAAGYTVIAANNMTIPGDPAPQISVTAQKTADAAEPGTHGMFSIQLSAAAPADVIVHYAMSGTATGGGDYAPVSGQAVVKAGETTASVTVSVQDDLIVEGPETAVLTLQSATFTWFGNTENCNVDNTAQVMPVADNDNAQVIIEKVADATEPATAGSVRVRFSNPQATSAVPVTVQYTVAGTALAGTDYEALTGSVIIPAGSNEVLVPIQPKDDAQLEGPETIVITLTSATGALPGVNQQVASPSSVAVNLYDNDVVSMEIFGLNQVAEGTAVPVTLKSSQAVGADIQVTIQLQYDAARTITTNVPRSGDVLTVTMPANQTEVTFRITVDENEVNDDNGYVNLVIQPFSGSGQAYGKGTSSNTATVVTDNDPLQISFKQDTARLKEGNAGVGVMPFTLQLSRMSSRAIQVQYEFADAFEGAGADKDPQRAKAGTDFQQNITSITIPPMQAEADITVPITGDIEKEADKYFAVKLTNITVSGGLNTPVPGTRRTAIGVIENDDQEVDMEIRPARSMSPNGDGKNDVWIIENIEKYGRNEVVIVNRWGGTIFKTTNYHNSSNNFNGQANVGSGTGKELPDGSYFYILQVWGSDGKVTRYNGYIVIKNGL</sequence>
<dbReference type="Gene3D" id="2.60.40.2030">
    <property type="match status" value="7"/>
</dbReference>
<feature type="chain" id="PRO_5018117269" description="Calx-beta domain-containing protein" evidence="5">
    <location>
        <begin position="30"/>
        <end position="3206"/>
    </location>
</feature>
<dbReference type="NCBIfam" id="TIGR04131">
    <property type="entry name" value="Bac_Flav_CTERM"/>
    <property type="match status" value="1"/>
</dbReference>
<dbReference type="GO" id="GO:0016020">
    <property type="term" value="C:membrane"/>
    <property type="evidence" value="ECO:0007669"/>
    <property type="project" value="InterPro"/>
</dbReference>
<dbReference type="SMART" id="SM00237">
    <property type="entry name" value="Calx_beta"/>
    <property type="match status" value="5"/>
</dbReference>
<evidence type="ECO:0000256" key="4">
    <source>
        <dbReference type="ARBA" id="ARBA00023065"/>
    </source>
</evidence>
<gene>
    <name evidence="7" type="ORF">EGT74_01200</name>
</gene>
<name>A0A3N4PU68_9BACT</name>
<dbReference type="InterPro" id="IPR026341">
    <property type="entry name" value="T9SS_type_B"/>
</dbReference>
<evidence type="ECO:0000256" key="3">
    <source>
        <dbReference type="ARBA" id="ARBA00022837"/>
    </source>
</evidence>
<dbReference type="GO" id="GO:0007154">
    <property type="term" value="P:cell communication"/>
    <property type="evidence" value="ECO:0007669"/>
    <property type="project" value="InterPro"/>
</dbReference>
<dbReference type="InterPro" id="IPR051171">
    <property type="entry name" value="CaCA"/>
</dbReference>
<evidence type="ECO:0000256" key="5">
    <source>
        <dbReference type="SAM" id="SignalP"/>
    </source>
</evidence>
<reference evidence="7 8" key="1">
    <citation type="submission" date="2018-11" db="EMBL/GenBank/DDBJ databases">
        <title>Chitinophaga lutea sp.nov., isolate from arsenic contaminated soil.</title>
        <authorList>
            <person name="Zong Y."/>
        </authorList>
    </citation>
    <scope>NUCLEOTIDE SEQUENCE [LARGE SCALE GENOMIC DNA]</scope>
    <source>
        <strain evidence="7 8">ZY74</strain>
    </source>
</reference>
<dbReference type="GO" id="GO:0030001">
    <property type="term" value="P:metal ion transport"/>
    <property type="evidence" value="ECO:0007669"/>
    <property type="project" value="TreeGrafter"/>
</dbReference>
<dbReference type="SUPFAM" id="SSF141072">
    <property type="entry name" value="CalX-like"/>
    <property type="match status" value="13"/>
</dbReference>
<evidence type="ECO:0000313" key="8">
    <source>
        <dbReference type="Proteomes" id="UP000278351"/>
    </source>
</evidence>
<feature type="domain" description="Calx-beta" evidence="6">
    <location>
        <begin position="2961"/>
        <end position="3074"/>
    </location>
</feature>
<feature type="domain" description="Calx-beta" evidence="6">
    <location>
        <begin position="456"/>
        <end position="552"/>
    </location>
</feature>
<keyword evidence="2" id="KW-0677">Repeat</keyword>
<dbReference type="Pfam" id="PF03160">
    <property type="entry name" value="Calx-beta"/>
    <property type="match status" value="6"/>
</dbReference>
<dbReference type="InterPro" id="IPR038081">
    <property type="entry name" value="CalX-like_sf"/>
</dbReference>
<keyword evidence="1 5" id="KW-0732">Signal</keyword>
<evidence type="ECO:0000256" key="1">
    <source>
        <dbReference type="ARBA" id="ARBA00022729"/>
    </source>
</evidence>
<dbReference type="PANTHER" id="PTHR11878:SF65">
    <property type="entry name" value="NA_CA-EXCHANGE PROTEIN, ISOFORM G"/>
    <property type="match status" value="1"/>
</dbReference>
<dbReference type="EMBL" id="RPDH01000001">
    <property type="protein sequence ID" value="RPE12202.1"/>
    <property type="molecule type" value="Genomic_DNA"/>
</dbReference>
<comment type="caution">
    <text evidence="7">The sequence shown here is derived from an EMBL/GenBank/DDBJ whole genome shotgun (WGS) entry which is preliminary data.</text>
</comment>
<keyword evidence="8" id="KW-1185">Reference proteome</keyword>
<keyword evidence="4" id="KW-0813">Transport</keyword>
<proteinExistence type="predicted"/>
<evidence type="ECO:0000259" key="6">
    <source>
        <dbReference type="SMART" id="SM00237"/>
    </source>
</evidence>
<evidence type="ECO:0000313" key="7">
    <source>
        <dbReference type="EMBL" id="RPE12202.1"/>
    </source>
</evidence>
<organism evidence="7 8">
    <name type="scientific">Chitinophaga lutea</name>
    <dbReference type="NCBI Taxonomy" id="2488634"/>
    <lineage>
        <taxon>Bacteria</taxon>
        <taxon>Pseudomonadati</taxon>
        <taxon>Bacteroidota</taxon>
        <taxon>Chitinophagia</taxon>
        <taxon>Chitinophagales</taxon>
        <taxon>Chitinophagaceae</taxon>
        <taxon>Chitinophaga</taxon>
    </lineage>
</organism>
<feature type="domain" description="Calx-beta" evidence="6">
    <location>
        <begin position="1941"/>
        <end position="2035"/>
    </location>
</feature>
<feature type="signal peptide" evidence="5">
    <location>
        <begin position="1"/>
        <end position="29"/>
    </location>
</feature>
<feature type="domain" description="Calx-beta" evidence="6">
    <location>
        <begin position="2610"/>
        <end position="2708"/>
    </location>
</feature>
<protein>
    <recommendedName>
        <fullName evidence="6">Calx-beta domain-containing protein</fullName>
    </recommendedName>
</protein>
<dbReference type="Proteomes" id="UP000278351">
    <property type="component" value="Unassembled WGS sequence"/>
</dbReference>
<keyword evidence="4" id="KW-0406">Ion transport</keyword>
<dbReference type="InterPro" id="IPR003644">
    <property type="entry name" value="Calx_beta"/>
</dbReference>
<evidence type="ECO:0000256" key="2">
    <source>
        <dbReference type="ARBA" id="ARBA00022737"/>
    </source>
</evidence>
<dbReference type="PANTHER" id="PTHR11878">
    <property type="entry name" value="SODIUM/CALCIUM EXCHANGER"/>
    <property type="match status" value="1"/>
</dbReference>